<dbReference type="Pfam" id="PF13460">
    <property type="entry name" value="NAD_binding_10"/>
    <property type="match status" value="1"/>
</dbReference>
<dbReference type="GO" id="GO:0004074">
    <property type="term" value="F:biliverdin reductase [NAD(P)H] activity"/>
    <property type="evidence" value="ECO:0007669"/>
    <property type="project" value="TreeGrafter"/>
</dbReference>
<comment type="caution">
    <text evidence="3">The sequence shown here is derived from an EMBL/GenBank/DDBJ whole genome shotgun (WGS) entry which is preliminary data.</text>
</comment>
<sequence>MRVLIFGANGRTGQHVVDEALSRGHHVTALVRNASSLPPRDKLTIVQGSPMELSSILAAVEATGPNDKPEAILITLNTARTSDNPFAKLISPPRLLTTSVSNALEAMKQHGIRKIVYLSAFGVGSSYPNMLSAMKLLMRYSNLGKAYEDHEEAEKVLRASQVDWVIARPVMLTDKDQAAVLEHGEDGAAAGWVPSISRASVASYLIDALGSEKRVGTSLVISN</sequence>
<dbReference type="InterPro" id="IPR036291">
    <property type="entry name" value="NAD(P)-bd_dom_sf"/>
</dbReference>
<name>A0A2P7ZDU6_9PEZI</name>
<comment type="similarity">
    <text evidence="1">Belongs to the avfA family.</text>
</comment>
<dbReference type="SUPFAM" id="SSF51735">
    <property type="entry name" value="NAD(P)-binding Rossmann-fold domains"/>
    <property type="match status" value="1"/>
</dbReference>
<dbReference type="PANTHER" id="PTHR43355">
    <property type="entry name" value="FLAVIN REDUCTASE (NADPH)"/>
    <property type="match status" value="1"/>
</dbReference>
<gene>
    <name evidence="3" type="ORF">B9Z65_5365</name>
</gene>
<dbReference type="OrthoDB" id="419598at2759"/>
<evidence type="ECO:0000313" key="3">
    <source>
        <dbReference type="EMBL" id="PSK46397.1"/>
    </source>
</evidence>
<dbReference type="PANTHER" id="PTHR43355:SF2">
    <property type="entry name" value="FLAVIN REDUCTASE (NADPH)"/>
    <property type="match status" value="1"/>
</dbReference>
<organism evidence="3 4">
    <name type="scientific">Elsinoe australis</name>
    <dbReference type="NCBI Taxonomy" id="40998"/>
    <lineage>
        <taxon>Eukaryota</taxon>
        <taxon>Fungi</taxon>
        <taxon>Dikarya</taxon>
        <taxon>Ascomycota</taxon>
        <taxon>Pezizomycotina</taxon>
        <taxon>Dothideomycetes</taxon>
        <taxon>Dothideomycetidae</taxon>
        <taxon>Myriangiales</taxon>
        <taxon>Elsinoaceae</taxon>
        <taxon>Elsinoe</taxon>
    </lineage>
</organism>
<protein>
    <recommendedName>
        <fullName evidence="2">NAD(P)-binding domain-containing protein</fullName>
    </recommendedName>
</protein>
<proteinExistence type="inferred from homology"/>
<dbReference type="EMBL" id="NHZQ01000236">
    <property type="protein sequence ID" value="PSK46397.1"/>
    <property type="molecule type" value="Genomic_DNA"/>
</dbReference>
<keyword evidence="4" id="KW-1185">Reference proteome</keyword>
<dbReference type="GO" id="GO:0042602">
    <property type="term" value="F:riboflavin reductase (NADPH) activity"/>
    <property type="evidence" value="ECO:0007669"/>
    <property type="project" value="TreeGrafter"/>
</dbReference>
<dbReference type="InterPro" id="IPR051606">
    <property type="entry name" value="Polyketide_Oxido-like"/>
</dbReference>
<evidence type="ECO:0000259" key="2">
    <source>
        <dbReference type="Pfam" id="PF13460"/>
    </source>
</evidence>
<dbReference type="InterPro" id="IPR016040">
    <property type="entry name" value="NAD(P)-bd_dom"/>
</dbReference>
<reference evidence="3 4" key="1">
    <citation type="submission" date="2017-05" db="EMBL/GenBank/DDBJ databases">
        <title>Draft genome sequence of Elsinoe australis.</title>
        <authorList>
            <person name="Cheng Q."/>
        </authorList>
    </citation>
    <scope>NUCLEOTIDE SEQUENCE [LARGE SCALE GENOMIC DNA]</scope>
    <source>
        <strain evidence="3 4">NL1</strain>
    </source>
</reference>
<accession>A0A2P7ZDU6</accession>
<dbReference type="Gene3D" id="3.40.50.720">
    <property type="entry name" value="NAD(P)-binding Rossmann-like Domain"/>
    <property type="match status" value="1"/>
</dbReference>
<dbReference type="STRING" id="40998.A0A2P7ZDU6"/>
<feature type="domain" description="NAD(P)-binding" evidence="2">
    <location>
        <begin position="7"/>
        <end position="210"/>
    </location>
</feature>
<dbReference type="Proteomes" id="UP000243723">
    <property type="component" value="Unassembled WGS sequence"/>
</dbReference>
<evidence type="ECO:0000313" key="4">
    <source>
        <dbReference type="Proteomes" id="UP000243723"/>
    </source>
</evidence>
<evidence type="ECO:0000256" key="1">
    <source>
        <dbReference type="ARBA" id="ARBA00038376"/>
    </source>
</evidence>
<dbReference type="AlphaFoldDB" id="A0A2P7ZDU6"/>